<gene>
    <name evidence="2" type="ORF">IRJ41_004926</name>
</gene>
<feature type="transmembrane region" description="Helical" evidence="1">
    <location>
        <begin position="29"/>
        <end position="50"/>
    </location>
</feature>
<name>A0A9W7T2D0_TRIRA</name>
<dbReference type="AlphaFoldDB" id="A0A9W7T2D0"/>
<keyword evidence="1" id="KW-1133">Transmembrane helix</keyword>
<dbReference type="Proteomes" id="UP001059041">
    <property type="component" value="Unassembled WGS sequence"/>
</dbReference>
<protein>
    <submittedName>
        <fullName evidence="2">Uncharacterized protein</fullName>
    </submittedName>
</protein>
<dbReference type="EMBL" id="JAFHDT010000309">
    <property type="protein sequence ID" value="KAI7789883.1"/>
    <property type="molecule type" value="Genomic_DNA"/>
</dbReference>
<evidence type="ECO:0000256" key="1">
    <source>
        <dbReference type="SAM" id="Phobius"/>
    </source>
</evidence>
<accession>A0A9W7T2D0</accession>
<sequence>MLKLSYRWECYSISALSSRPRRAVKAARLLCLVPGAMLLFCFVFVTWNTIVKIKLICNCDIGQVSSQDPQVVLGFCDASTLL</sequence>
<reference evidence="2" key="1">
    <citation type="submission" date="2021-02" db="EMBL/GenBank/DDBJ databases">
        <title>Comparative genomics reveals that relaxation of natural selection precedes convergent phenotypic evolution of cavefish.</title>
        <authorList>
            <person name="Peng Z."/>
        </authorList>
    </citation>
    <scope>NUCLEOTIDE SEQUENCE</scope>
    <source>
        <tissue evidence="2">Muscle</tissue>
    </source>
</reference>
<evidence type="ECO:0000313" key="3">
    <source>
        <dbReference type="Proteomes" id="UP001059041"/>
    </source>
</evidence>
<proteinExistence type="predicted"/>
<evidence type="ECO:0000313" key="2">
    <source>
        <dbReference type="EMBL" id="KAI7789883.1"/>
    </source>
</evidence>
<organism evidence="2 3">
    <name type="scientific">Triplophysa rosa</name>
    <name type="common">Cave loach</name>
    <dbReference type="NCBI Taxonomy" id="992332"/>
    <lineage>
        <taxon>Eukaryota</taxon>
        <taxon>Metazoa</taxon>
        <taxon>Chordata</taxon>
        <taxon>Craniata</taxon>
        <taxon>Vertebrata</taxon>
        <taxon>Euteleostomi</taxon>
        <taxon>Actinopterygii</taxon>
        <taxon>Neopterygii</taxon>
        <taxon>Teleostei</taxon>
        <taxon>Ostariophysi</taxon>
        <taxon>Cypriniformes</taxon>
        <taxon>Nemacheilidae</taxon>
        <taxon>Triplophysa</taxon>
    </lineage>
</organism>
<comment type="caution">
    <text evidence="2">The sequence shown here is derived from an EMBL/GenBank/DDBJ whole genome shotgun (WGS) entry which is preliminary data.</text>
</comment>
<keyword evidence="3" id="KW-1185">Reference proteome</keyword>
<keyword evidence="1" id="KW-0812">Transmembrane</keyword>
<keyword evidence="1" id="KW-0472">Membrane</keyword>